<keyword evidence="5" id="KW-1185">Reference proteome</keyword>
<dbReference type="PANTHER" id="PTHR46889:SF7">
    <property type="entry name" value="TRANSPOSASE FOR INSERTION SEQUENCE ELEMENT IS904"/>
    <property type="match status" value="1"/>
</dbReference>
<dbReference type="InterPro" id="IPR001584">
    <property type="entry name" value="Integrase_cat-core"/>
</dbReference>
<dbReference type="InterPro" id="IPR025948">
    <property type="entry name" value="HTH-like_dom"/>
</dbReference>
<dbReference type="Gene3D" id="3.30.420.10">
    <property type="entry name" value="Ribonuclease H-like superfamily/Ribonuclease H"/>
    <property type="match status" value="1"/>
</dbReference>
<dbReference type="PANTHER" id="PTHR46889">
    <property type="entry name" value="TRANSPOSASE INSF FOR INSERTION SEQUENCE IS3B-RELATED"/>
    <property type="match status" value="1"/>
</dbReference>
<dbReference type="EMBL" id="CP128400">
    <property type="protein sequence ID" value="WJW69026.1"/>
    <property type="molecule type" value="Genomic_DNA"/>
</dbReference>
<feature type="domain" description="Integrase catalytic" evidence="2">
    <location>
        <begin position="127"/>
        <end position="290"/>
    </location>
</feature>
<name>A0ABY9B8N1_9CHLR</name>
<dbReference type="InterPro" id="IPR012337">
    <property type="entry name" value="RNaseH-like_sf"/>
</dbReference>
<dbReference type="Proteomes" id="UP001431572">
    <property type="component" value="Chromosome 2"/>
</dbReference>
<dbReference type="PROSITE" id="PS50994">
    <property type="entry name" value="INTEGRASE"/>
    <property type="match status" value="1"/>
</dbReference>
<reference evidence="4" key="1">
    <citation type="journal article" date="2024" name="Nature">
        <title>Anoxygenic phototroph of the Chloroflexota uses a type I reaction centre.</title>
        <authorList>
            <person name="Tsuji J.M."/>
            <person name="Shaw N.A."/>
            <person name="Nagashima S."/>
            <person name="Venkiteswaran J.J."/>
            <person name="Schiff S.L."/>
            <person name="Watanabe T."/>
            <person name="Fukui M."/>
            <person name="Hanada S."/>
            <person name="Tank M."/>
            <person name="Neufeld J.D."/>
        </authorList>
    </citation>
    <scope>NUCLEOTIDE SEQUENCE</scope>
    <source>
        <strain evidence="4">L227-S17</strain>
    </source>
</reference>
<dbReference type="NCBIfam" id="NF033516">
    <property type="entry name" value="transpos_IS3"/>
    <property type="match status" value="1"/>
</dbReference>
<evidence type="ECO:0000313" key="5">
    <source>
        <dbReference type="Proteomes" id="UP001431572"/>
    </source>
</evidence>
<dbReference type="InterPro" id="IPR050900">
    <property type="entry name" value="Transposase_IS3/IS150/IS904"/>
</dbReference>
<dbReference type="EMBL" id="CP128399">
    <property type="protein sequence ID" value="WJW67330.1"/>
    <property type="molecule type" value="Genomic_DNA"/>
</dbReference>
<dbReference type="Pfam" id="PF13276">
    <property type="entry name" value="HTH_21"/>
    <property type="match status" value="1"/>
</dbReference>
<sequence length="301" mass="34702">MIGGLYRLSQKQGLGYSLRKLCHLFRVNRAWYYQRQNKVEKANPEEESLKQRVEQILGTYSGYGYRRVTKALQKGGEKINHKRVRRLLKKWGLSWKRWKRRKPLISVNDPKAAREANRLVTAKQAGEINAPNRAWVGDVLFVATKKEEGYLATLLDGFSRKVVGWAVSRHNDTQLTLRTLQMAIGQRRPEAGLIHHTDKGSNYTSREYREQLTAIGAVVSHSQPGRPQQNGMAESFNKTVSYEKLYLEEFQNLAEVAVGLEHWLERIYNEGRLHSSLGYLAPVEFEHNWLAQKQLECGLVI</sequence>
<evidence type="ECO:0000313" key="3">
    <source>
        <dbReference type="EMBL" id="WJW67330.1"/>
    </source>
</evidence>
<organism evidence="4 5">
    <name type="scientific">Candidatus Chlorohelix allophototropha</name>
    <dbReference type="NCBI Taxonomy" id="3003348"/>
    <lineage>
        <taxon>Bacteria</taxon>
        <taxon>Bacillati</taxon>
        <taxon>Chloroflexota</taxon>
        <taxon>Chloroflexia</taxon>
        <taxon>Candidatus Chloroheliales</taxon>
        <taxon>Candidatus Chloroheliaceae</taxon>
        <taxon>Candidatus Chlorohelix</taxon>
    </lineage>
</organism>
<evidence type="ECO:0000256" key="1">
    <source>
        <dbReference type="ARBA" id="ARBA00002286"/>
    </source>
</evidence>
<proteinExistence type="predicted"/>
<comment type="function">
    <text evidence="1">Involved in the transposition of the insertion sequence.</text>
</comment>
<dbReference type="SUPFAM" id="SSF53098">
    <property type="entry name" value="Ribonuclease H-like"/>
    <property type="match status" value="1"/>
</dbReference>
<dbReference type="RefSeq" id="WP_341469226.1">
    <property type="nucleotide sequence ID" value="NZ_CP128399.1"/>
</dbReference>
<dbReference type="Proteomes" id="UP001431572">
    <property type="component" value="Chromosome 1"/>
</dbReference>
<protein>
    <submittedName>
        <fullName evidence="4">IS3 family transposase</fullName>
    </submittedName>
</protein>
<accession>A0ABY9B8N1</accession>
<gene>
    <name evidence="3" type="ORF">OZ401_000591</name>
    <name evidence="4" type="ORF">OZ401_002617</name>
</gene>
<dbReference type="Pfam" id="PF00665">
    <property type="entry name" value="rve"/>
    <property type="match status" value="1"/>
</dbReference>
<evidence type="ECO:0000259" key="2">
    <source>
        <dbReference type="PROSITE" id="PS50994"/>
    </source>
</evidence>
<dbReference type="InterPro" id="IPR036397">
    <property type="entry name" value="RNaseH_sf"/>
</dbReference>
<dbReference type="InterPro" id="IPR048020">
    <property type="entry name" value="Transpos_IS3"/>
</dbReference>
<evidence type="ECO:0000313" key="4">
    <source>
        <dbReference type="EMBL" id="WJW69026.1"/>
    </source>
</evidence>